<name>A0A6C0K8V9_9ZZZZ</name>
<dbReference type="Pfam" id="PF19064">
    <property type="entry name" value="DUF5760"/>
    <property type="match status" value="1"/>
</dbReference>
<reference evidence="1" key="1">
    <citation type="journal article" date="2020" name="Nature">
        <title>Giant virus diversity and host interactions through global metagenomics.</title>
        <authorList>
            <person name="Schulz F."/>
            <person name="Roux S."/>
            <person name="Paez-Espino D."/>
            <person name="Jungbluth S."/>
            <person name="Walsh D.A."/>
            <person name="Denef V.J."/>
            <person name="McMahon K.D."/>
            <person name="Konstantinidis K.T."/>
            <person name="Eloe-Fadrosh E.A."/>
            <person name="Kyrpides N.C."/>
            <person name="Woyke T."/>
        </authorList>
    </citation>
    <scope>NUCLEOTIDE SEQUENCE</scope>
    <source>
        <strain evidence="1">GVMAG-S-1101172-89</strain>
    </source>
</reference>
<dbReference type="AlphaFoldDB" id="A0A6C0K8V9"/>
<protein>
    <submittedName>
        <fullName evidence="1">Uncharacterized protein</fullName>
    </submittedName>
</protein>
<dbReference type="InterPro" id="IPR043918">
    <property type="entry name" value="DUF5760"/>
</dbReference>
<organism evidence="1">
    <name type="scientific">viral metagenome</name>
    <dbReference type="NCBI Taxonomy" id="1070528"/>
    <lineage>
        <taxon>unclassified sequences</taxon>
        <taxon>metagenomes</taxon>
        <taxon>organismal metagenomes</taxon>
    </lineage>
</organism>
<evidence type="ECO:0000313" key="1">
    <source>
        <dbReference type="EMBL" id="QHU12574.1"/>
    </source>
</evidence>
<accession>A0A6C0K8V9</accession>
<dbReference type="EMBL" id="MN740808">
    <property type="protein sequence ID" value="QHU12574.1"/>
    <property type="molecule type" value="Genomic_DNA"/>
</dbReference>
<sequence>MEPNSTTELEFMRQMTDRGLTTTQENTVVSVAPDSATEMQTLKEIIVAWREVEREVSSLSAQIREKKKKQKTMEEVILRIMKKNNIGALDLKGSGGRLLYRKHTTKGTLNLKTLTEMLTQHLKSETAAAAALKFIHEHRGAKIKESLMYERAVE</sequence>
<proteinExistence type="predicted"/>